<protein>
    <submittedName>
        <fullName evidence="1">Uncharacterized protein</fullName>
    </submittedName>
</protein>
<organism evidence="1 2">
    <name type="scientific">Trichonephila clavipes</name>
    <name type="common">Golden silk orbweaver</name>
    <name type="synonym">Nephila clavipes</name>
    <dbReference type="NCBI Taxonomy" id="2585209"/>
    <lineage>
        <taxon>Eukaryota</taxon>
        <taxon>Metazoa</taxon>
        <taxon>Ecdysozoa</taxon>
        <taxon>Arthropoda</taxon>
        <taxon>Chelicerata</taxon>
        <taxon>Arachnida</taxon>
        <taxon>Araneae</taxon>
        <taxon>Araneomorphae</taxon>
        <taxon>Entelegynae</taxon>
        <taxon>Araneoidea</taxon>
        <taxon>Nephilidae</taxon>
        <taxon>Trichonephila</taxon>
    </lineage>
</organism>
<reference evidence="1" key="1">
    <citation type="submission" date="2020-08" db="EMBL/GenBank/DDBJ databases">
        <title>Multicomponent nature underlies the extraordinary mechanical properties of spider dragline silk.</title>
        <authorList>
            <person name="Kono N."/>
            <person name="Nakamura H."/>
            <person name="Mori M."/>
            <person name="Yoshida Y."/>
            <person name="Ohtoshi R."/>
            <person name="Malay A.D."/>
            <person name="Moran D.A.P."/>
            <person name="Tomita M."/>
            <person name="Numata K."/>
            <person name="Arakawa K."/>
        </authorList>
    </citation>
    <scope>NUCLEOTIDE SEQUENCE</scope>
</reference>
<dbReference type="AlphaFoldDB" id="A0A8X6W3W5"/>
<accession>A0A8X6W3W5</accession>
<gene>
    <name evidence="1" type="ORF">TNCV_910181</name>
</gene>
<evidence type="ECO:0000313" key="1">
    <source>
        <dbReference type="EMBL" id="GFY27567.1"/>
    </source>
</evidence>
<sequence>MRPQGLEVTDLFQTLKDGRSSFPVEDMHAENFYHELLTGVKGIIAIMLTSLGLYDIFDAICSDNWTTLKFALKHEFCGMIFAYGITSLVESLSLPYSYFTSENAERSPADAPGYFLDESEEAYYYECVTTFDL</sequence>
<dbReference type="EMBL" id="BMAU01021380">
    <property type="protein sequence ID" value="GFY27567.1"/>
    <property type="molecule type" value="Genomic_DNA"/>
</dbReference>
<name>A0A8X6W3W5_TRICX</name>
<dbReference type="Proteomes" id="UP000887159">
    <property type="component" value="Unassembled WGS sequence"/>
</dbReference>
<keyword evidence="2" id="KW-1185">Reference proteome</keyword>
<comment type="caution">
    <text evidence="1">The sequence shown here is derived from an EMBL/GenBank/DDBJ whole genome shotgun (WGS) entry which is preliminary data.</text>
</comment>
<proteinExistence type="predicted"/>
<evidence type="ECO:0000313" key="2">
    <source>
        <dbReference type="Proteomes" id="UP000887159"/>
    </source>
</evidence>